<dbReference type="InterPro" id="IPR009057">
    <property type="entry name" value="Homeodomain-like_sf"/>
</dbReference>
<reference evidence="5 6" key="1">
    <citation type="submission" date="2018-02" db="EMBL/GenBank/DDBJ databases">
        <title>Genomic Encyclopedia of Archaeal and Bacterial Type Strains, Phase II (KMG-II): from individual species to whole genera.</title>
        <authorList>
            <person name="Goeker M."/>
        </authorList>
    </citation>
    <scope>NUCLEOTIDE SEQUENCE [LARGE SCALE GENOMIC DNA]</scope>
    <source>
        <strain evidence="5 6">YU 961-1</strain>
    </source>
</reference>
<dbReference type="AlphaFoldDB" id="A0A2S6GH15"/>
<evidence type="ECO:0000313" key="6">
    <source>
        <dbReference type="Proteomes" id="UP000239203"/>
    </source>
</evidence>
<evidence type="ECO:0000256" key="3">
    <source>
        <dbReference type="ARBA" id="ARBA00023163"/>
    </source>
</evidence>
<dbReference type="Gene3D" id="1.10.10.60">
    <property type="entry name" value="Homeodomain-like"/>
    <property type="match status" value="1"/>
</dbReference>
<dbReference type="PANTHER" id="PTHR46796:SF6">
    <property type="entry name" value="ARAC SUBFAMILY"/>
    <property type="match status" value="1"/>
</dbReference>
<evidence type="ECO:0000259" key="4">
    <source>
        <dbReference type="PROSITE" id="PS01124"/>
    </source>
</evidence>
<protein>
    <submittedName>
        <fullName evidence="5">Helix-turn-helix protein</fullName>
    </submittedName>
</protein>
<evidence type="ECO:0000256" key="2">
    <source>
        <dbReference type="ARBA" id="ARBA00023125"/>
    </source>
</evidence>
<dbReference type="EMBL" id="PTIX01000019">
    <property type="protein sequence ID" value="PPK64495.1"/>
    <property type="molecule type" value="Genomic_DNA"/>
</dbReference>
<dbReference type="InterPro" id="IPR018062">
    <property type="entry name" value="HTH_AraC-typ_CS"/>
</dbReference>
<dbReference type="Pfam" id="PF12833">
    <property type="entry name" value="HTH_18"/>
    <property type="match status" value="1"/>
</dbReference>
<dbReference type="SMART" id="SM00342">
    <property type="entry name" value="HTH_ARAC"/>
    <property type="match status" value="1"/>
</dbReference>
<dbReference type="PROSITE" id="PS01124">
    <property type="entry name" value="HTH_ARAC_FAMILY_2"/>
    <property type="match status" value="1"/>
</dbReference>
<proteinExistence type="predicted"/>
<dbReference type="Proteomes" id="UP000239203">
    <property type="component" value="Unassembled WGS sequence"/>
</dbReference>
<organism evidence="5 6">
    <name type="scientific">Actinokineospora auranticolor</name>
    <dbReference type="NCBI Taxonomy" id="155976"/>
    <lineage>
        <taxon>Bacteria</taxon>
        <taxon>Bacillati</taxon>
        <taxon>Actinomycetota</taxon>
        <taxon>Actinomycetes</taxon>
        <taxon>Pseudonocardiales</taxon>
        <taxon>Pseudonocardiaceae</taxon>
        <taxon>Actinokineospora</taxon>
    </lineage>
</organism>
<accession>A0A2S6GH15</accession>
<dbReference type="InterPro" id="IPR050204">
    <property type="entry name" value="AraC_XylS_family_regulators"/>
</dbReference>
<keyword evidence="3" id="KW-0804">Transcription</keyword>
<feature type="domain" description="HTH araC/xylS-type" evidence="4">
    <location>
        <begin position="164"/>
        <end position="264"/>
    </location>
</feature>
<dbReference type="GO" id="GO:0043565">
    <property type="term" value="F:sequence-specific DNA binding"/>
    <property type="evidence" value="ECO:0007669"/>
    <property type="project" value="InterPro"/>
</dbReference>
<dbReference type="RefSeq" id="WP_104481872.1">
    <property type="nucleotide sequence ID" value="NZ_CP154825.1"/>
</dbReference>
<evidence type="ECO:0000256" key="1">
    <source>
        <dbReference type="ARBA" id="ARBA00023015"/>
    </source>
</evidence>
<dbReference type="PROSITE" id="PS00041">
    <property type="entry name" value="HTH_ARAC_FAMILY_1"/>
    <property type="match status" value="1"/>
</dbReference>
<dbReference type="GO" id="GO:0003700">
    <property type="term" value="F:DNA-binding transcription factor activity"/>
    <property type="evidence" value="ECO:0007669"/>
    <property type="project" value="InterPro"/>
</dbReference>
<dbReference type="InterPro" id="IPR018060">
    <property type="entry name" value="HTH_AraC"/>
</dbReference>
<keyword evidence="6" id="KW-1185">Reference proteome</keyword>
<comment type="caution">
    <text evidence="5">The sequence shown here is derived from an EMBL/GenBank/DDBJ whole genome shotgun (WGS) entry which is preliminary data.</text>
</comment>
<evidence type="ECO:0000313" key="5">
    <source>
        <dbReference type="EMBL" id="PPK64495.1"/>
    </source>
</evidence>
<gene>
    <name evidence="5" type="ORF">CLV40_11959</name>
</gene>
<dbReference type="SUPFAM" id="SSF46689">
    <property type="entry name" value="Homeodomain-like"/>
    <property type="match status" value="1"/>
</dbReference>
<dbReference type="InterPro" id="IPR020449">
    <property type="entry name" value="Tscrpt_reg_AraC-type_HTH"/>
</dbReference>
<keyword evidence="1" id="KW-0805">Transcription regulation</keyword>
<dbReference type="OrthoDB" id="9799345at2"/>
<keyword evidence="2" id="KW-0238">DNA-binding</keyword>
<sequence length="268" mass="28510">MAVDSAEPAAGYLVVRASGAAAARQAMDAVLRGGRVRSDPDQLQVLLRAALPKLPPGGVSLSFGECALRVRGGEHQPGAVLLSVATSKLSVGFAELRPLLFQPVPLARGVQALVASSVAHLLAAGDAVDPHGARAYVIGLVELVLRSALRTELDRADAIATRRRAAVDFIRDHLADPALTAARIADALFISRRRLYQLFDDGDGVSGRIRAMRVERAKELLADPAQAVRGIGEISRQCGFANAAHFSRTFRKAVGATPREFRERVLTT</sequence>
<name>A0A2S6GH15_9PSEU</name>
<dbReference type="PANTHER" id="PTHR46796">
    <property type="entry name" value="HTH-TYPE TRANSCRIPTIONAL ACTIVATOR RHAS-RELATED"/>
    <property type="match status" value="1"/>
</dbReference>
<dbReference type="PRINTS" id="PR00032">
    <property type="entry name" value="HTHARAC"/>
</dbReference>